<feature type="transmembrane region" description="Helical" evidence="8">
    <location>
        <begin position="194"/>
        <end position="216"/>
    </location>
</feature>
<feature type="transmembrane region" description="Helical" evidence="8">
    <location>
        <begin position="155"/>
        <end position="174"/>
    </location>
</feature>
<dbReference type="EC" id="2.3.1.225" evidence="8"/>
<name>A0A7S0X0I2_9CHLO</name>
<dbReference type="EMBL" id="HBFB01034608">
    <property type="protein sequence ID" value="CAD8695244.1"/>
    <property type="molecule type" value="Transcribed_RNA"/>
</dbReference>
<accession>A0A7S0X0I2</accession>
<evidence type="ECO:0000256" key="6">
    <source>
        <dbReference type="ARBA" id="ARBA00023136"/>
    </source>
</evidence>
<evidence type="ECO:0000313" key="10">
    <source>
        <dbReference type="EMBL" id="CAD8695244.1"/>
    </source>
</evidence>
<evidence type="ECO:0000256" key="2">
    <source>
        <dbReference type="ARBA" id="ARBA00008574"/>
    </source>
</evidence>
<evidence type="ECO:0000256" key="7">
    <source>
        <dbReference type="ARBA" id="ARBA00023315"/>
    </source>
</evidence>
<dbReference type="Pfam" id="PF01529">
    <property type="entry name" value="DHHC"/>
    <property type="match status" value="1"/>
</dbReference>
<dbReference type="PANTHER" id="PTHR12246">
    <property type="entry name" value="PALMITOYLTRANSFERASE ZDHHC16"/>
    <property type="match status" value="1"/>
</dbReference>
<keyword evidence="7 8" id="KW-0012">Acyltransferase</keyword>
<comment type="similarity">
    <text evidence="2 8">Belongs to the DHHC palmitoyltransferase family.</text>
</comment>
<comment type="domain">
    <text evidence="8">The DHHC domain is required for palmitoyltransferase activity.</text>
</comment>
<evidence type="ECO:0000256" key="8">
    <source>
        <dbReference type="RuleBase" id="RU079119"/>
    </source>
</evidence>
<sequence length="318" mass="36000">MKWCCNADRILTSAFKLLDRVIKVLEPFYAALAAVLVLLDAYVFFTTVIAQVRVSEGPWWTALHIGIGAWLLFNVAWNHALCIFTHPGCTAHVELQDLHAAMRALPHEWRTCRKCNRPKPPLAHHCSICNQCVLRMDHHCPWMANCVGHYNYKYFFLYLFYMWAGSAYSAAMSWRHVPSLFALADSGGLTDSGFLPFLTFLLACSVFLALAVLLGWHVVLVVSGQGTIDALATYTAKDARDASVRTVNPYHLGAARNWQETFDVAGPLWWLTWALPTWRRKRGNGYAMPRVAPPAGGHHSSFHQHYYHHVHQQGQELV</sequence>
<keyword evidence="3 8" id="KW-0808">Transferase</keyword>
<feature type="transmembrane region" description="Helical" evidence="8">
    <location>
        <begin position="28"/>
        <end position="52"/>
    </location>
</feature>
<dbReference type="InterPro" id="IPR039859">
    <property type="entry name" value="PFA4/ZDH16/20/ERF2-like"/>
</dbReference>
<dbReference type="GO" id="GO:0016020">
    <property type="term" value="C:membrane"/>
    <property type="evidence" value="ECO:0007669"/>
    <property type="project" value="UniProtKB-SubCell"/>
</dbReference>
<protein>
    <recommendedName>
        <fullName evidence="8">S-acyltransferase</fullName>
        <ecNumber evidence="8">2.3.1.225</ecNumber>
    </recommendedName>
    <alternativeName>
        <fullName evidence="8">Palmitoyltransferase</fullName>
    </alternativeName>
</protein>
<keyword evidence="4 8" id="KW-0812">Transmembrane</keyword>
<evidence type="ECO:0000259" key="9">
    <source>
        <dbReference type="Pfam" id="PF01529"/>
    </source>
</evidence>
<dbReference type="InterPro" id="IPR001594">
    <property type="entry name" value="Palmitoyltrfase_DHHC"/>
</dbReference>
<feature type="domain" description="Palmitoyltransferase DHHC" evidence="9">
    <location>
        <begin position="107"/>
        <end position="230"/>
    </location>
</feature>
<evidence type="ECO:0000256" key="5">
    <source>
        <dbReference type="ARBA" id="ARBA00022989"/>
    </source>
</evidence>
<evidence type="ECO:0000256" key="4">
    <source>
        <dbReference type="ARBA" id="ARBA00022692"/>
    </source>
</evidence>
<feature type="transmembrane region" description="Helical" evidence="8">
    <location>
        <begin position="58"/>
        <end position="77"/>
    </location>
</feature>
<dbReference type="AlphaFoldDB" id="A0A7S0X0I2"/>
<dbReference type="GO" id="GO:0019706">
    <property type="term" value="F:protein-cysteine S-palmitoyltransferase activity"/>
    <property type="evidence" value="ECO:0007669"/>
    <property type="project" value="UniProtKB-EC"/>
</dbReference>
<gene>
    <name evidence="10" type="ORF">CLEI1391_LOCUS19430</name>
</gene>
<evidence type="ECO:0000256" key="1">
    <source>
        <dbReference type="ARBA" id="ARBA00004141"/>
    </source>
</evidence>
<comment type="catalytic activity">
    <reaction evidence="8">
        <text>L-cysteinyl-[protein] + hexadecanoyl-CoA = S-hexadecanoyl-L-cysteinyl-[protein] + CoA</text>
        <dbReference type="Rhea" id="RHEA:36683"/>
        <dbReference type="Rhea" id="RHEA-COMP:10131"/>
        <dbReference type="Rhea" id="RHEA-COMP:11032"/>
        <dbReference type="ChEBI" id="CHEBI:29950"/>
        <dbReference type="ChEBI" id="CHEBI:57287"/>
        <dbReference type="ChEBI" id="CHEBI:57379"/>
        <dbReference type="ChEBI" id="CHEBI:74151"/>
        <dbReference type="EC" id="2.3.1.225"/>
    </reaction>
</comment>
<proteinExistence type="inferred from homology"/>
<dbReference type="PROSITE" id="PS50216">
    <property type="entry name" value="DHHC"/>
    <property type="match status" value="1"/>
</dbReference>
<reference evidence="10" key="1">
    <citation type="submission" date="2021-01" db="EMBL/GenBank/DDBJ databases">
        <authorList>
            <person name="Corre E."/>
            <person name="Pelletier E."/>
            <person name="Niang G."/>
            <person name="Scheremetjew M."/>
            <person name="Finn R."/>
            <person name="Kale V."/>
            <person name="Holt S."/>
            <person name="Cochrane G."/>
            <person name="Meng A."/>
            <person name="Brown T."/>
            <person name="Cohen L."/>
        </authorList>
    </citation>
    <scope>NUCLEOTIDE SEQUENCE</scope>
    <source>
        <strain evidence="10">SAG 11-49</strain>
    </source>
</reference>
<comment type="subcellular location">
    <subcellularLocation>
        <location evidence="1">Membrane</location>
        <topology evidence="1">Multi-pass membrane protein</topology>
    </subcellularLocation>
</comment>
<keyword evidence="6 8" id="KW-0472">Membrane</keyword>
<evidence type="ECO:0000256" key="3">
    <source>
        <dbReference type="ARBA" id="ARBA00022679"/>
    </source>
</evidence>
<keyword evidence="5 8" id="KW-1133">Transmembrane helix</keyword>
<organism evidence="10">
    <name type="scientific">Chlamydomonas leiostraca</name>
    <dbReference type="NCBI Taxonomy" id="1034604"/>
    <lineage>
        <taxon>Eukaryota</taxon>
        <taxon>Viridiplantae</taxon>
        <taxon>Chlorophyta</taxon>
        <taxon>core chlorophytes</taxon>
        <taxon>Chlorophyceae</taxon>
        <taxon>CS clade</taxon>
        <taxon>Chlamydomonadales</taxon>
        <taxon>Chlamydomonadaceae</taxon>
        <taxon>Chlamydomonas</taxon>
    </lineage>
</organism>